<reference evidence="3 5" key="1">
    <citation type="journal article" date="2015" name="PLoS ONE">
        <title>Genomic analysis reveals the molecular basis for capsule loss in the group B streptococcus population.</title>
        <authorList>
            <consortium name="DEVANI Consortium"/>
            <person name="Rosini R."/>
            <person name="Campisi E."/>
            <person name="De Chiara M."/>
            <person name="Tettelin H."/>
            <person name="Rinaudo D."/>
            <person name="Toniolo C."/>
            <person name="Metruccio M."/>
            <person name="Guidotti S."/>
            <person name="Sorensen U.B."/>
            <person name="Kilian M."/>
            <person name="Ramirez M."/>
            <person name="Janulczyk R."/>
            <person name="Donati C."/>
            <person name="Grandi G."/>
            <person name="Margarit I."/>
        </authorList>
    </citation>
    <scope>NUCLEOTIDE SEQUENCE [LARGE SCALE GENOMIC DNA]</scope>
    <source>
        <strain evidence="3 5">DK-B-USS-215</strain>
    </source>
</reference>
<evidence type="ECO:0000259" key="2">
    <source>
        <dbReference type="PROSITE" id="PS50943"/>
    </source>
</evidence>
<dbReference type="Pfam" id="PF01381">
    <property type="entry name" value="HTH_3"/>
    <property type="match status" value="1"/>
</dbReference>
<gene>
    <name evidence="4" type="ORF">AX245_02730</name>
    <name evidence="3" type="ORF">WA04_00480</name>
</gene>
<accession>A0A7Z7W0D7</accession>
<dbReference type="SUPFAM" id="SSF47413">
    <property type="entry name" value="lambda repressor-like DNA-binding domains"/>
    <property type="match status" value="1"/>
</dbReference>
<dbReference type="PANTHER" id="PTHR46558">
    <property type="entry name" value="TRACRIPTIONAL REGULATORY PROTEIN-RELATED-RELATED"/>
    <property type="match status" value="1"/>
</dbReference>
<evidence type="ECO:0000313" key="6">
    <source>
        <dbReference type="Proteomes" id="UP000093122"/>
    </source>
</evidence>
<dbReference type="InterPro" id="IPR001387">
    <property type="entry name" value="Cro/C1-type_HTH"/>
</dbReference>
<protein>
    <submittedName>
        <fullName evidence="3 4">Transcriptional regulator</fullName>
    </submittedName>
</protein>
<name>A0A7Z7W0D7_STRAG</name>
<dbReference type="PANTHER" id="PTHR46558:SF4">
    <property type="entry name" value="DNA-BIDING PHAGE PROTEIN"/>
    <property type="match status" value="1"/>
</dbReference>
<dbReference type="EMBL" id="MAWT01000046">
    <property type="protein sequence ID" value="OCM70509.1"/>
    <property type="molecule type" value="Genomic_DNA"/>
</dbReference>
<evidence type="ECO:0000313" key="4">
    <source>
        <dbReference type="EMBL" id="OCM70509.1"/>
    </source>
</evidence>
<keyword evidence="1" id="KW-0238">DNA-binding</keyword>
<evidence type="ECO:0000313" key="3">
    <source>
        <dbReference type="EMBL" id="KLL45905.1"/>
    </source>
</evidence>
<dbReference type="SMART" id="SM00530">
    <property type="entry name" value="HTH_XRE"/>
    <property type="match status" value="1"/>
</dbReference>
<organism evidence="3 5">
    <name type="scientific">Streptococcus agalactiae</name>
    <dbReference type="NCBI Taxonomy" id="1311"/>
    <lineage>
        <taxon>Bacteria</taxon>
        <taxon>Bacillati</taxon>
        <taxon>Bacillota</taxon>
        <taxon>Bacilli</taxon>
        <taxon>Lactobacillales</taxon>
        <taxon>Streptococcaceae</taxon>
        <taxon>Streptococcus</taxon>
    </lineage>
</organism>
<dbReference type="Proteomes" id="UP000093122">
    <property type="component" value="Unassembled WGS sequence"/>
</dbReference>
<dbReference type="Proteomes" id="UP000035346">
    <property type="component" value="Unassembled WGS sequence"/>
</dbReference>
<dbReference type="CDD" id="cd00093">
    <property type="entry name" value="HTH_XRE"/>
    <property type="match status" value="1"/>
</dbReference>
<comment type="caution">
    <text evidence="3">The sequence shown here is derived from an EMBL/GenBank/DDBJ whole genome shotgun (WGS) entry which is preliminary data.</text>
</comment>
<dbReference type="KEGG" id="sage:EN72_11260"/>
<reference evidence="4 6" key="2">
    <citation type="journal article" date="2016" name="Sci. Rep.">
        <title>Serotype IV Streptococcus agalactiae ST-452 has arisen from large genomic recombination events between CC23 and the hypervirulent CC17 lineages.</title>
        <authorList>
            <person name="Campisi E."/>
            <person name="Rinaudo C.D."/>
            <person name="Donati C."/>
            <person name="Barucco M."/>
            <person name="Torricelli G."/>
            <person name="Edwards M.S."/>
            <person name="Baker C.J."/>
            <person name="Margarit I."/>
            <person name="Rosini R."/>
        </authorList>
    </citation>
    <scope>NUCLEOTIDE SEQUENCE [LARGE SCALE GENOMIC DNA]</scope>
    <source>
        <strain evidence="4 6">CZ-PW-140</strain>
    </source>
</reference>
<evidence type="ECO:0000256" key="1">
    <source>
        <dbReference type="ARBA" id="ARBA00023125"/>
    </source>
</evidence>
<dbReference type="EMBL" id="LBKL01000008">
    <property type="protein sequence ID" value="KLL45905.1"/>
    <property type="molecule type" value="Genomic_DNA"/>
</dbReference>
<dbReference type="Gene3D" id="1.10.260.40">
    <property type="entry name" value="lambda repressor-like DNA-binding domains"/>
    <property type="match status" value="1"/>
</dbReference>
<dbReference type="InterPro" id="IPR010982">
    <property type="entry name" value="Lambda_DNA-bd_dom_sf"/>
</dbReference>
<feature type="domain" description="HTH cro/C1-type" evidence="2">
    <location>
        <begin position="5"/>
        <end position="59"/>
    </location>
</feature>
<dbReference type="AlphaFoldDB" id="A0A7Z7W0D7"/>
<proteinExistence type="predicted"/>
<dbReference type="RefSeq" id="WP_001161683.1">
    <property type="nucleotide sequence ID" value="NZ_CP007631.1"/>
</dbReference>
<sequence length="62" mass="7199">MQGKLLILRKERGVTQQKMADLLGVTKETYRRKEKGLTDFGSSEMFKIANFFDKDIGEIFLK</sequence>
<dbReference type="PROSITE" id="PS50943">
    <property type="entry name" value="HTH_CROC1"/>
    <property type="match status" value="1"/>
</dbReference>
<dbReference type="GO" id="GO:0003677">
    <property type="term" value="F:DNA binding"/>
    <property type="evidence" value="ECO:0007669"/>
    <property type="project" value="UniProtKB-KW"/>
</dbReference>
<evidence type="ECO:0000313" key="5">
    <source>
        <dbReference type="Proteomes" id="UP000035346"/>
    </source>
</evidence>